<evidence type="ECO:0000313" key="1">
    <source>
        <dbReference type="EMBL" id="KXP14276.1"/>
    </source>
</evidence>
<dbReference type="InterPro" id="IPR024747">
    <property type="entry name" value="Pyridox_Oxase-rel"/>
</dbReference>
<dbReference type="STRING" id="239498.AXK60_20880"/>
<comment type="caution">
    <text evidence="1">The sequence shown here is derived from an EMBL/GenBank/DDBJ whole genome shotgun (WGS) entry which is preliminary data.</text>
</comment>
<name>A0A138AV76_9ACTN</name>
<dbReference type="Gene3D" id="2.30.110.10">
    <property type="entry name" value="Electron Transport, Fmn-binding Protein, Chain A"/>
    <property type="match status" value="1"/>
</dbReference>
<dbReference type="PANTHER" id="PTHR34071">
    <property type="entry name" value="5-NITROIMIDAZOLE ANTIBIOTICS RESISTANCE PROTEIN, NIMA-FAMILY-RELATED PROTEIN-RELATED"/>
    <property type="match status" value="1"/>
</dbReference>
<dbReference type="Proteomes" id="UP000070258">
    <property type="component" value="Unassembled WGS sequence"/>
</dbReference>
<dbReference type="RefSeq" id="WP_068570038.1">
    <property type="nucleotide sequence ID" value="NZ_LSRF01000004.1"/>
</dbReference>
<dbReference type="Pfam" id="PF12900">
    <property type="entry name" value="Pyridox_ox_2"/>
    <property type="match status" value="1"/>
</dbReference>
<proteinExistence type="predicted"/>
<accession>A0A138AV76</accession>
<dbReference type="SUPFAM" id="SSF50475">
    <property type="entry name" value="FMN-binding split barrel"/>
    <property type="match status" value="1"/>
</dbReference>
<dbReference type="EMBL" id="LSRF01000004">
    <property type="protein sequence ID" value="KXP14276.1"/>
    <property type="molecule type" value="Genomic_DNA"/>
</dbReference>
<organism evidence="1 2">
    <name type="scientific">Tsukamurella pseudospumae</name>
    <dbReference type="NCBI Taxonomy" id="239498"/>
    <lineage>
        <taxon>Bacteria</taxon>
        <taxon>Bacillati</taxon>
        <taxon>Actinomycetota</taxon>
        <taxon>Actinomycetes</taxon>
        <taxon>Mycobacteriales</taxon>
        <taxon>Tsukamurellaceae</taxon>
        <taxon>Tsukamurella</taxon>
    </lineage>
</organism>
<gene>
    <name evidence="1" type="ORF">AXK60_20880</name>
</gene>
<evidence type="ECO:0000313" key="2">
    <source>
        <dbReference type="Proteomes" id="UP000070258"/>
    </source>
</evidence>
<sequence length="214" mass="22077">MDTLTRYPDRGGDRALLDEVLDDGLVAVLSTVVDGLPWSVPLAYVRVDDRIVLHGSTGAGALRRVAAGAPATLSVTHVDGLVVADTAFAHSMNYRSAVVRGILTTEAVDAAELLDRFVDGLLPGRSAELRANSRKELAATLVLTLPITADNWIAKRRIGGASASEGGWSGVLPVRTGYTAIEPSPGADGEVPASVRAAFAVGPFANGPLAAAPS</sequence>
<dbReference type="PANTHER" id="PTHR34071:SF2">
    <property type="entry name" value="FLAVIN-NUCLEOTIDE-BINDING PROTEIN"/>
    <property type="match status" value="1"/>
</dbReference>
<reference evidence="2" key="1">
    <citation type="submission" date="2016-02" db="EMBL/GenBank/DDBJ databases">
        <authorList>
            <person name="Wen L."/>
            <person name="He K."/>
            <person name="Yang H."/>
        </authorList>
    </citation>
    <scope>NUCLEOTIDE SEQUENCE [LARGE SCALE GENOMIC DNA]</scope>
    <source>
        <strain evidence="2">JCM 15929</strain>
    </source>
</reference>
<evidence type="ECO:0008006" key="3">
    <source>
        <dbReference type="Google" id="ProtNLM"/>
    </source>
</evidence>
<dbReference type="OrthoDB" id="116031at2"/>
<dbReference type="InterPro" id="IPR012349">
    <property type="entry name" value="Split_barrel_FMN-bd"/>
</dbReference>
<dbReference type="AlphaFoldDB" id="A0A138AV76"/>
<protein>
    <recommendedName>
        <fullName evidence="3">Pyridoxamine 5'-phosphate oxidase</fullName>
    </recommendedName>
</protein>